<proteinExistence type="evidence at transcript level"/>
<reference evidence="6" key="1">
    <citation type="journal article" date="2003" name="Proc. Natl. Acad. Sci. U.S.A.">
        <title>Lateral gene transfer and the evolution of plastid-targeted proteins in the secondary plastid-containing alga Bigelowiella natans.</title>
        <authorList>
            <person name="Archibald J.M."/>
            <person name="Rogers M.B."/>
            <person name="Toop M."/>
            <person name="Ishida K."/>
            <person name="Keeling P.J."/>
        </authorList>
    </citation>
    <scope>NUCLEOTIDE SEQUENCE</scope>
    <source>
        <strain evidence="6">CCMP 621</strain>
    </source>
</reference>
<dbReference type="PANTHER" id="PTHR33280:SF1">
    <property type="entry name" value="LARGE RIBOSOMAL SUBUNIT PROTEIN BL31C"/>
    <property type="match status" value="1"/>
</dbReference>
<dbReference type="InterPro" id="IPR034704">
    <property type="entry name" value="Ribosomal_bL28/bL31-like_sf"/>
</dbReference>
<dbReference type="InterPro" id="IPR042105">
    <property type="entry name" value="Ribosomal_bL31_sf"/>
</dbReference>
<dbReference type="PANTHER" id="PTHR33280">
    <property type="entry name" value="50S RIBOSOMAL PROTEIN L31, CHLOROPLASTIC"/>
    <property type="match status" value="1"/>
</dbReference>
<evidence type="ECO:0000256" key="4">
    <source>
        <dbReference type="ARBA" id="ARBA00035270"/>
    </source>
</evidence>
<evidence type="ECO:0000256" key="5">
    <source>
        <dbReference type="ARBA" id="ARBA00035529"/>
    </source>
</evidence>
<dbReference type="GO" id="GO:0005840">
    <property type="term" value="C:ribosome"/>
    <property type="evidence" value="ECO:0007669"/>
    <property type="project" value="UniProtKB-KW"/>
</dbReference>
<evidence type="ECO:0000256" key="1">
    <source>
        <dbReference type="ARBA" id="ARBA00009296"/>
    </source>
</evidence>
<dbReference type="Gene3D" id="4.10.830.30">
    <property type="entry name" value="Ribosomal protein L31"/>
    <property type="match status" value="1"/>
</dbReference>
<protein>
    <recommendedName>
        <fullName evidence="4">Large ribosomal subunit protein bL31c</fullName>
    </recommendedName>
    <alternativeName>
        <fullName evidence="5">50S ribosomal protein L31, chloroplastic</fullName>
    </alternativeName>
</protein>
<dbReference type="HOGENOM" id="CLU_1597481_0_0_1"/>
<dbReference type="NCBIfam" id="TIGR00105">
    <property type="entry name" value="L31"/>
    <property type="match status" value="1"/>
</dbReference>
<dbReference type="GO" id="GO:0006412">
    <property type="term" value="P:translation"/>
    <property type="evidence" value="ECO:0007669"/>
    <property type="project" value="InterPro"/>
</dbReference>
<organism evidence="6">
    <name type="scientific">Bigelowiella natans</name>
    <name type="common">Pedinomonas minutissima</name>
    <name type="synonym">Chlorarachnion sp. (strain CCMP621)</name>
    <dbReference type="NCBI Taxonomy" id="227086"/>
    <lineage>
        <taxon>Eukaryota</taxon>
        <taxon>Sar</taxon>
        <taxon>Rhizaria</taxon>
        <taxon>Cercozoa</taxon>
        <taxon>Chlorarachniophyceae</taxon>
        <taxon>Bigelowiella</taxon>
    </lineage>
</organism>
<evidence type="ECO:0000313" key="6">
    <source>
        <dbReference type="EMBL" id="AAP79187.1"/>
    </source>
</evidence>
<evidence type="ECO:0000256" key="2">
    <source>
        <dbReference type="ARBA" id="ARBA00022980"/>
    </source>
</evidence>
<dbReference type="InterPro" id="IPR002150">
    <property type="entry name" value="Ribosomal_bL31"/>
</dbReference>
<sequence>MNGALTLSLGFTATLLLLTPFFFIRNSPDLAMSPRTSFRASSPTYIRAAMPSRGRVSARKEFHPEYHNDVPVFCNGEEVYRTSGTVDKYVVDIWSGNHPFYQGSGGMIVKADRIDKFKNKFSEMDDLFGDMSSASAADGVDLKKAAMESLGITKDKDKKKKRR</sequence>
<name>Q7XYK7_BIGNA</name>
<evidence type="ECO:0000256" key="3">
    <source>
        <dbReference type="ARBA" id="ARBA00023274"/>
    </source>
</evidence>
<keyword evidence="3" id="KW-0687">Ribonucleoprotein</keyword>
<dbReference type="Pfam" id="PF01197">
    <property type="entry name" value="Ribosomal_L31"/>
    <property type="match status" value="1"/>
</dbReference>
<dbReference type="SUPFAM" id="SSF143800">
    <property type="entry name" value="L28p-like"/>
    <property type="match status" value="1"/>
</dbReference>
<dbReference type="GO" id="GO:0003735">
    <property type="term" value="F:structural constituent of ribosome"/>
    <property type="evidence" value="ECO:0007669"/>
    <property type="project" value="InterPro"/>
</dbReference>
<comment type="similarity">
    <text evidence="1">Belongs to the bacterial ribosomal protein bL31 family. Type A subfamily.</text>
</comment>
<dbReference type="EMBL" id="AY267673">
    <property type="protein sequence ID" value="AAP79187.1"/>
    <property type="molecule type" value="mRNA"/>
</dbReference>
<keyword evidence="2 6" id="KW-0689">Ribosomal protein</keyword>
<accession>Q7XYK7</accession>
<dbReference type="AlphaFoldDB" id="Q7XYK7"/>
<dbReference type="PRINTS" id="PR01249">
    <property type="entry name" value="RIBOSOMALL31"/>
</dbReference>
<dbReference type="GO" id="GO:1990904">
    <property type="term" value="C:ribonucleoprotein complex"/>
    <property type="evidence" value="ECO:0007669"/>
    <property type="project" value="UniProtKB-KW"/>
</dbReference>